<protein>
    <submittedName>
        <fullName evidence="9">Predicted arabinose efflux permease, MFS family</fullName>
    </submittedName>
</protein>
<evidence type="ECO:0000256" key="6">
    <source>
        <dbReference type="ARBA" id="ARBA00023136"/>
    </source>
</evidence>
<evidence type="ECO:0000256" key="1">
    <source>
        <dbReference type="ARBA" id="ARBA00004651"/>
    </source>
</evidence>
<dbReference type="SUPFAM" id="SSF103473">
    <property type="entry name" value="MFS general substrate transporter"/>
    <property type="match status" value="1"/>
</dbReference>
<keyword evidence="10" id="KW-1185">Reference proteome</keyword>
<accession>A0A1H9VAG7</accession>
<dbReference type="Pfam" id="PF07690">
    <property type="entry name" value="MFS_1"/>
    <property type="match status" value="1"/>
</dbReference>
<evidence type="ECO:0000256" key="7">
    <source>
        <dbReference type="SAM" id="Phobius"/>
    </source>
</evidence>
<keyword evidence="5 7" id="KW-1133">Transmembrane helix</keyword>
<keyword evidence="2" id="KW-0813">Transport</keyword>
<dbReference type="InterPro" id="IPR050171">
    <property type="entry name" value="MFS_Transporters"/>
</dbReference>
<evidence type="ECO:0000256" key="5">
    <source>
        <dbReference type="ARBA" id="ARBA00022989"/>
    </source>
</evidence>
<evidence type="ECO:0000256" key="4">
    <source>
        <dbReference type="ARBA" id="ARBA00022692"/>
    </source>
</evidence>
<comment type="subcellular location">
    <subcellularLocation>
        <location evidence="1">Cell membrane</location>
        <topology evidence="1">Multi-pass membrane protein</topology>
    </subcellularLocation>
</comment>
<dbReference type="GO" id="GO:0022857">
    <property type="term" value="F:transmembrane transporter activity"/>
    <property type="evidence" value="ECO:0007669"/>
    <property type="project" value="InterPro"/>
</dbReference>
<dbReference type="EMBL" id="FOFV01000017">
    <property type="protein sequence ID" value="SES18227.1"/>
    <property type="molecule type" value="Genomic_DNA"/>
</dbReference>
<evidence type="ECO:0000256" key="2">
    <source>
        <dbReference type="ARBA" id="ARBA00022448"/>
    </source>
</evidence>
<dbReference type="Gene3D" id="1.20.1250.20">
    <property type="entry name" value="MFS general substrate transporter like domains"/>
    <property type="match status" value="2"/>
</dbReference>
<dbReference type="InterPro" id="IPR036259">
    <property type="entry name" value="MFS_trans_sf"/>
</dbReference>
<keyword evidence="6 7" id="KW-0472">Membrane</keyword>
<dbReference type="InterPro" id="IPR011701">
    <property type="entry name" value="MFS"/>
</dbReference>
<evidence type="ECO:0000256" key="3">
    <source>
        <dbReference type="ARBA" id="ARBA00022475"/>
    </source>
</evidence>
<keyword evidence="3" id="KW-1003">Cell membrane</keyword>
<dbReference type="RefSeq" id="WP_218159830.1">
    <property type="nucleotide sequence ID" value="NZ_FOFV01000017.1"/>
</dbReference>
<dbReference type="STRING" id="65499.SAMN04488000_117150"/>
<feature type="transmembrane region" description="Helical" evidence="7">
    <location>
        <begin position="84"/>
        <end position="103"/>
    </location>
</feature>
<evidence type="ECO:0000313" key="9">
    <source>
        <dbReference type="EMBL" id="SES18227.1"/>
    </source>
</evidence>
<dbReference type="InterPro" id="IPR020846">
    <property type="entry name" value="MFS_dom"/>
</dbReference>
<gene>
    <name evidence="9" type="ORF">SAMN04488000_117150</name>
</gene>
<organism evidence="9 10">
    <name type="scientific">Lentzea albida</name>
    <dbReference type="NCBI Taxonomy" id="65499"/>
    <lineage>
        <taxon>Bacteria</taxon>
        <taxon>Bacillati</taxon>
        <taxon>Actinomycetota</taxon>
        <taxon>Actinomycetes</taxon>
        <taxon>Pseudonocardiales</taxon>
        <taxon>Pseudonocardiaceae</taxon>
        <taxon>Lentzea</taxon>
    </lineage>
</organism>
<sequence>MHGDHAPETAAPGPGRRLFALLLVNAVLAQVVTFVLRPAATYRAIELDVPSGWLGALTALFAVVPLVLAVPSGQATDRFSERRVMIAGGVLMTASAVVLLLAGSTTAGLAAGIIVLGTGHLLCVVGQQAAVANSAPDGRFDTAFGHYTFAASLGQAAGPGLIILAGGGRAVPDTGLLFAGSIGIGLVLTLSALFIRTPARPPGSREQEAGGMRTLVRLPGLPRALLVSCVVLAAVDITLVYLPALGTDRDLSAGFIGLLLTLRAVASMTSRFFLGKLVTLLDRRRLMVVTTVLSALSMAALALPLPPAALACLVVCLGLGLGVGQPLTMAWLASSTPPGLRGRAMSLRLTGNRLGQVVLPSAVGALAITTGAAGVLCATAAALGAAAALAGRRTAETAGTS</sequence>
<name>A0A1H9VAG7_9PSEU</name>
<feature type="transmembrane region" description="Helical" evidence="7">
    <location>
        <begin position="18"/>
        <end position="40"/>
    </location>
</feature>
<dbReference type="AlphaFoldDB" id="A0A1H9VAG7"/>
<dbReference type="PANTHER" id="PTHR23517">
    <property type="entry name" value="RESISTANCE PROTEIN MDTM, PUTATIVE-RELATED-RELATED"/>
    <property type="match status" value="1"/>
</dbReference>
<evidence type="ECO:0000259" key="8">
    <source>
        <dbReference type="PROSITE" id="PS50850"/>
    </source>
</evidence>
<feature type="transmembrane region" description="Helical" evidence="7">
    <location>
        <begin position="251"/>
        <end position="274"/>
    </location>
</feature>
<dbReference type="GO" id="GO:0005886">
    <property type="term" value="C:plasma membrane"/>
    <property type="evidence" value="ECO:0007669"/>
    <property type="project" value="UniProtKB-SubCell"/>
</dbReference>
<dbReference type="Proteomes" id="UP000199503">
    <property type="component" value="Unassembled WGS sequence"/>
</dbReference>
<feature type="transmembrane region" description="Helical" evidence="7">
    <location>
        <begin position="286"/>
        <end position="302"/>
    </location>
</feature>
<feature type="transmembrane region" description="Helical" evidence="7">
    <location>
        <begin position="144"/>
        <end position="164"/>
    </location>
</feature>
<proteinExistence type="predicted"/>
<dbReference type="PROSITE" id="PS50850">
    <property type="entry name" value="MFS"/>
    <property type="match status" value="1"/>
</dbReference>
<feature type="transmembrane region" description="Helical" evidence="7">
    <location>
        <begin position="109"/>
        <end position="132"/>
    </location>
</feature>
<keyword evidence="4 7" id="KW-0812">Transmembrane</keyword>
<dbReference type="PANTHER" id="PTHR23517:SF13">
    <property type="entry name" value="MAJOR FACILITATOR SUPERFAMILY MFS_1"/>
    <property type="match status" value="1"/>
</dbReference>
<reference evidence="10" key="1">
    <citation type="submission" date="2016-10" db="EMBL/GenBank/DDBJ databases">
        <authorList>
            <person name="Varghese N."/>
            <person name="Submissions S."/>
        </authorList>
    </citation>
    <scope>NUCLEOTIDE SEQUENCE [LARGE SCALE GENOMIC DNA]</scope>
    <source>
        <strain evidence="10">DSM 44437</strain>
    </source>
</reference>
<feature type="domain" description="Major facilitator superfamily (MFS) profile" evidence="8">
    <location>
        <begin position="18"/>
        <end position="396"/>
    </location>
</feature>
<feature type="transmembrane region" description="Helical" evidence="7">
    <location>
        <begin position="308"/>
        <end position="333"/>
    </location>
</feature>
<feature type="transmembrane region" description="Helical" evidence="7">
    <location>
        <begin position="176"/>
        <end position="195"/>
    </location>
</feature>
<evidence type="ECO:0000313" key="10">
    <source>
        <dbReference type="Proteomes" id="UP000199503"/>
    </source>
</evidence>
<feature type="transmembrane region" description="Helical" evidence="7">
    <location>
        <begin position="224"/>
        <end position="245"/>
    </location>
</feature>
<feature type="transmembrane region" description="Helical" evidence="7">
    <location>
        <begin position="354"/>
        <end position="383"/>
    </location>
</feature>
<feature type="transmembrane region" description="Helical" evidence="7">
    <location>
        <begin position="52"/>
        <end position="72"/>
    </location>
</feature>